<dbReference type="Gene3D" id="2.40.440.10">
    <property type="entry name" value="L,D-transpeptidase catalytic domain-like"/>
    <property type="match status" value="1"/>
</dbReference>
<evidence type="ECO:0000256" key="3">
    <source>
        <dbReference type="ARBA" id="ARBA00022960"/>
    </source>
</evidence>
<dbReference type="GO" id="GO:0008360">
    <property type="term" value="P:regulation of cell shape"/>
    <property type="evidence" value="ECO:0007669"/>
    <property type="project" value="UniProtKB-UniRule"/>
</dbReference>
<dbReference type="SUPFAM" id="SSF143985">
    <property type="entry name" value="L,D-transpeptidase pre-catalytic domain-like"/>
    <property type="match status" value="1"/>
</dbReference>
<dbReference type="GO" id="GO:0071555">
    <property type="term" value="P:cell wall organization"/>
    <property type="evidence" value="ECO:0007669"/>
    <property type="project" value="UniProtKB-UniRule"/>
</dbReference>
<sequence>MNKRKMNDTQVERGGTAYGRAMIAVGITAAVLALAYLAGAFFFAGHYYWRTQIDGTDYSFRSKEQVREEILNPSVAYELQIYGREDMQDIVKPDQVGMTYVYDNTLDRINAQLTGLKWPMMFFGGRDFELPKAVTYSDDALAERLSETVFFKKANIHPPEDAYISGYIEGRGYEIVPEYPGTVADFDRVKDAVAEALERLQETLDLDAGGFYQNAAVKSDDKALRKALEKANRYVGAVITYDWNGEREVVDGSVISQWITITDDDVMLDEEAAREYVNGLARKHDTYGRDRNFTTTIGNTILLKSGSYGWWTDRAGETAALLESVRKGEQVEKEPLYFARGYATGAPGEDIGASYVEIDMGNQHLYLYMNGELILESDFVSGNISRGYGTPAGVFGLTYKERNATLTGENYASHVDYWMPFNGNIGMHDASWRGSFGGDIYMRNGSHGCINLPRDKAEEIYGYMERNFPVICYY</sequence>
<comment type="pathway">
    <text evidence="1 6">Cell wall biogenesis; peptidoglycan biosynthesis.</text>
</comment>
<keyword evidence="7" id="KW-0472">Membrane</keyword>
<feature type="active site" description="Nucleophile" evidence="6">
    <location>
        <position position="449"/>
    </location>
</feature>
<dbReference type="Pfam" id="PF03734">
    <property type="entry name" value="YkuD"/>
    <property type="match status" value="1"/>
</dbReference>
<evidence type="ECO:0000256" key="4">
    <source>
        <dbReference type="ARBA" id="ARBA00022984"/>
    </source>
</evidence>
<dbReference type="InterPro" id="IPR038063">
    <property type="entry name" value="Transpep_catalytic_dom"/>
</dbReference>
<evidence type="ECO:0000256" key="2">
    <source>
        <dbReference type="ARBA" id="ARBA00022679"/>
    </source>
</evidence>
<dbReference type="PANTHER" id="PTHR30582:SF33">
    <property type="entry name" value="EXPORTED PROTEIN"/>
    <property type="match status" value="1"/>
</dbReference>
<dbReference type="InterPro" id="IPR050979">
    <property type="entry name" value="LD-transpeptidase"/>
</dbReference>
<evidence type="ECO:0000256" key="7">
    <source>
        <dbReference type="SAM" id="Phobius"/>
    </source>
</evidence>
<dbReference type="SUPFAM" id="SSF141523">
    <property type="entry name" value="L,D-transpeptidase catalytic domain-like"/>
    <property type="match status" value="1"/>
</dbReference>
<keyword evidence="5 6" id="KW-0961">Cell wall biogenesis/degradation</keyword>
<evidence type="ECO:0000256" key="6">
    <source>
        <dbReference type="PROSITE-ProRule" id="PRU01373"/>
    </source>
</evidence>
<evidence type="ECO:0000256" key="1">
    <source>
        <dbReference type="ARBA" id="ARBA00004752"/>
    </source>
</evidence>
<evidence type="ECO:0000313" key="10">
    <source>
        <dbReference type="Proteomes" id="UP000260812"/>
    </source>
</evidence>
<feature type="active site" description="Proton donor/acceptor" evidence="6">
    <location>
        <position position="428"/>
    </location>
</feature>
<dbReference type="GO" id="GO:0018104">
    <property type="term" value="P:peptidoglycan-protein cross-linking"/>
    <property type="evidence" value="ECO:0007669"/>
    <property type="project" value="TreeGrafter"/>
</dbReference>
<protein>
    <recommendedName>
        <fullName evidence="8">L,D-TPase catalytic domain-containing protein</fullName>
    </recommendedName>
</protein>
<dbReference type="GO" id="GO:0016740">
    <property type="term" value="F:transferase activity"/>
    <property type="evidence" value="ECO:0007669"/>
    <property type="project" value="UniProtKB-KW"/>
</dbReference>
<dbReference type="GO" id="GO:0071972">
    <property type="term" value="F:peptidoglycan L,D-transpeptidase activity"/>
    <property type="evidence" value="ECO:0007669"/>
    <property type="project" value="TreeGrafter"/>
</dbReference>
<dbReference type="EMBL" id="QVLV01000037">
    <property type="protein sequence ID" value="RGE55793.1"/>
    <property type="molecule type" value="Genomic_DNA"/>
</dbReference>
<keyword evidence="2" id="KW-0808">Transferase</keyword>
<reference evidence="9" key="1">
    <citation type="submission" date="2018-08" db="EMBL/GenBank/DDBJ databases">
        <title>A genome reference for cultivated species of the human gut microbiota.</title>
        <authorList>
            <person name="Zou Y."/>
            <person name="Xue W."/>
            <person name="Luo G."/>
        </authorList>
    </citation>
    <scope>NUCLEOTIDE SEQUENCE [LARGE SCALE GENOMIC DNA]</scope>
    <source>
        <strain evidence="9">TF05-5AC</strain>
    </source>
</reference>
<dbReference type="InterPro" id="IPR005490">
    <property type="entry name" value="LD_TPept_cat_dom"/>
</dbReference>
<feature type="domain" description="L,D-TPase catalytic" evidence="8">
    <location>
        <begin position="354"/>
        <end position="473"/>
    </location>
</feature>
<keyword evidence="4 6" id="KW-0573">Peptidoglycan synthesis</keyword>
<dbReference type="UniPathway" id="UPA00219"/>
<gene>
    <name evidence="9" type="ORF">DXC51_27715</name>
</gene>
<keyword evidence="10" id="KW-1185">Reference proteome</keyword>
<evidence type="ECO:0000313" key="9">
    <source>
        <dbReference type="EMBL" id="RGE55793.1"/>
    </source>
</evidence>
<dbReference type="Pfam" id="PF12229">
    <property type="entry name" value="PG_binding_4"/>
    <property type="match status" value="1"/>
</dbReference>
<organism evidence="9 10">
    <name type="scientific">Eisenbergiella massiliensis</name>
    <dbReference type="NCBI Taxonomy" id="1720294"/>
    <lineage>
        <taxon>Bacteria</taxon>
        <taxon>Bacillati</taxon>
        <taxon>Bacillota</taxon>
        <taxon>Clostridia</taxon>
        <taxon>Lachnospirales</taxon>
        <taxon>Lachnospiraceae</taxon>
        <taxon>Eisenbergiella</taxon>
    </lineage>
</organism>
<dbReference type="CDD" id="cd16913">
    <property type="entry name" value="YkuD_like"/>
    <property type="match status" value="1"/>
</dbReference>
<feature type="transmembrane region" description="Helical" evidence="7">
    <location>
        <begin position="21"/>
        <end position="49"/>
    </location>
</feature>
<accession>A0A3E3HVD8</accession>
<dbReference type="PANTHER" id="PTHR30582">
    <property type="entry name" value="L,D-TRANSPEPTIDASE"/>
    <property type="match status" value="1"/>
</dbReference>
<dbReference type="Gene3D" id="3.10.20.800">
    <property type="match status" value="1"/>
</dbReference>
<dbReference type="PROSITE" id="PS52029">
    <property type="entry name" value="LD_TPASE"/>
    <property type="match status" value="1"/>
</dbReference>
<keyword evidence="7" id="KW-1133">Transmembrane helix</keyword>
<dbReference type="GeneID" id="97990537"/>
<name>A0A3E3HVD8_9FIRM</name>
<dbReference type="InterPro" id="IPR038054">
    <property type="entry name" value="LD_TPept-like_central_sf"/>
</dbReference>
<keyword evidence="7" id="KW-0812">Transmembrane</keyword>
<proteinExistence type="predicted"/>
<evidence type="ECO:0000256" key="5">
    <source>
        <dbReference type="ARBA" id="ARBA00023316"/>
    </source>
</evidence>
<keyword evidence="3 6" id="KW-0133">Cell shape</keyword>
<dbReference type="Proteomes" id="UP000260812">
    <property type="component" value="Unassembled WGS sequence"/>
</dbReference>
<dbReference type="InterPro" id="IPR022029">
    <property type="entry name" value="YoaR-like_PG-bd"/>
</dbReference>
<evidence type="ECO:0000259" key="8">
    <source>
        <dbReference type="PROSITE" id="PS52029"/>
    </source>
</evidence>
<dbReference type="AlphaFoldDB" id="A0A3E3HVD8"/>
<dbReference type="RefSeq" id="WP_117545876.1">
    <property type="nucleotide sequence ID" value="NZ_JBKUNB010000028.1"/>
</dbReference>
<comment type="caution">
    <text evidence="9">The sequence shown here is derived from an EMBL/GenBank/DDBJ whole genome shotgun (WGS) entry which is preliminary data.</text>
</comment>
<dbReference type="GO" id="GO:0005576">
    <property type="term" value="C:extracellular region"/>
    <property type="evidence" value="ECO:0007669"/>
    <property type="project" value="TreeGrafter"/>
</dbReference>